<name>A0A376K7A4_ECOLX</name>
<accession>A0A376K7A4</accession>
<reference evidence="2 3" key="1">
    <citation type="submission" date="2018-06" db="EMBL/GenBank/DDBJ databases">
        <authorList>
            <consortium name="Pathogen Informatics"/>
            <person name="Doyle S."/>
        </authorList>
    </citation>
    <scope>NUCLEOTIDE SEQUENCE [LARGE SCALE GENOMIC DNA]</scope>
    <source>
        <strain evidence="2 3">NCTC10764</strain>
    </source>
</reference>
<dbReference type="AlphaFoldDB" id="A0A376K7A4"/>
<proteinExistence type="predicted"/>
<evidence type="ECO:0000313" key="4">
    <source>
        <dbReference type="Proteomes" id="UP000512322"/>
    </source>
</evidence>
<dbReference type="Proteomes" id="UP000255201">
    <property type="component" value="Unassembled WGS sequence"/>
</dbReference>
<reference evidence="1 4" key="2">
    <citation type="submission" date="2020-06" db="EMBL/GenBank/DDBJ databases">
        <title>REHAB project genomes.</title>
        <authorList>
            <person name="Shaw L.P."/>
        </authorList>
    </citation>
    <scope>NUCLEOTIDE SEQUENCE [LARGE SCALE GENOMIC DNA]</scope>
    <source>
        <strain evidence="1 4">RHB30-C10</strain>
    </source>
</reference>
<organism evidence="2 3">
    <name type="scientific">Escherichia coli</name>
    <dbReference type="NCBI Taxonomy" id="562"/>
    <lineage>
        <taxon>Bacteria</taxon>
        <taxon>Pseudomonadati</taxon>
        <taxon>Pseudomonadota</taxon>
        <taxon>Gammaproteobacteria</taxon>
        <taxon>Enterobacterales</taxon>
        <taxon>Enterobacteriaceae</taxon>
        <taxon>Escherichia</taxon>
    </lineage>
</organism>
<dbReference type="EMBL" id="CP057293">
    <property type="protein sequence ID" value="QMF67735.1"/>
    <property type="molecule type" value="Genomic_DNA"/>
</dbReference>
<evidence type="ECO:0000313" key="1">
    <source>
        <dbReference type="EMBL" id="QMF67735.1"/>
    </source>
</evidence>
<dbReference type="RefSeq" id="WP_032239585.1">
    <property type="nucleotide sequence ID" value="NZ_BLCD01000414.1"/>
</dbReference>
<gene>
    <name evidence="1" type="ORF">HVY77_12585</name>
    <name evidence="2" type="ORF">NCTC10764_05628</name>
</gene>
<evidence type="ECO:0000313" key="2">
    <source>
        <dbReference type="EMBL" id="STE77031.1"/>
    </source>
</evidence>
<dbReference type="Proteomes" id="UP000512322">
    <property type="component" value="Chromosome"/>
</dbReference>
<sequence>MAKVIFEFNCAESAEMQRNNHFYINMNVRLEEQSPEGQVGPHDLMAGIIKSMASEIIEKATRALLESARERGLEVEGELFRCNPDAATH</sequence>
<dbReference type="EMBL" id="UFZL01000003">
    <property type="protein sequence ID" value="STE77031.1"/>
    <property type="molecule type" value="Genomic_DNA"/>
</dbReference>
<protein>
    <submittedName>
        <fullName evidence="2">Uncharacterized protein</fullName>
    </submittedName>
</protein>
<evidence type="ECO:0000313" key="3">
    <source>
        <dbReference type="Proteomes" id="UP000255201"/>
    </source>
</evidence>